<accession>A0A7Y0ANV6</accession>
<organism evidence="1 2">
    <name type="scientific">Chryseobacterium antibioticum</name>
    <dbReference type="NCBI Taxonomy" id="2728847"/>
    <lineage>
        <taxon>Bacteria</taxon>
        <taxon>Pseudomonadati</taxon>
        <taxon>Bacteroidota</taxon>
        <taxon>Flavobacteriia</taxon>
        <taxon>Flavobacteriales</taxon>
        <taxon>Weeksellaceae</taxon>
        <taxon>Chryseobacterium group</taxon>
        <taxon>Chryseobacterium</taxon>
    </lineage>
</organism>
<dbReference type="EMBL" id="JABBGI010000016">
    <property type="protein sequence ID" value="NML70792.1"/>
    <property type="molecule type" value="Genomic_DNA"/>
</dbReference>
<gene>
    <name evidence="1" type="ORF">HHL23_13445</name>
</gene>
<proteinExistence type="predicted"/>
<sequence length="68" mass="8172">MKTKSKTEAKKLAKAYSYNNDYRDVPIYIIYCNRSENYYVDTNSLIRLWERLIGYYINGIFTSEKDNL</sequence>
<reference evidence="1 2" key="1">
    <citation type="submission" date="2020-04" db="EMBL/GenBank/DDBJ databases">
        <title>Chryseobacterium sp. RP-3-3 sp. nov., isolated from Jeju soil.</title>
        <authorList>
            <person name="Dahal R.H."/>
        </authorList>
    </citation>
    <scope>NUCLEOTIDE SEQUENCE [LARGE SCALE GENOMIC DNA]</scope>
    <source>
        <strain evidence="1 2">RP-3-3</strain>
    </source>
</reference>
<name>A0A7Y0ANV6_9FLAO</name>
<dbReference type="Proteomes" id="UP000544054">
    <property type="component" value="Unassembled WGS sequence"/>
</dbReference>
<dbReference type="GO" id="GO:0003677">
    <property type="term" value="F:DNA binding"/>
    <property type="evidence" value="ECO:0007669"/>
    <property type="project" value="UniProtKB-KW"/>
</dbReference>
<evidence type="ECO:0000313" key="2">
    <source>
        <dbReference type="Proteomes" id="UP000544054"/>
    </source>
</evidence>
<comment type="caution">
    <text evidence="1">The sequence shown here is derived from an EMBL/GenBank/DDBJ whole genome shotgun (WGS) entry which is preliminary data.</text>
</comment>
<evidence type="ECO:0000313" key="1">
    <source>
        <dbReference type="EMBL" id="NML70792.1"/>
    </source>
</evidence>
<protein>
    <submittedName>
        <fullName evidence="1">DNA-binding protein</fullName>
    </submittedName>
</protein>
<keyword evidence="1" id="KW-0238">DNA-binding</keyword>
<dbReference type="AlphaFoldDB" id="A0A7Y0ANV6"/>
<keyword evidence="2" id="KW-1185">Reference proteome</keyword>
<dbReference type="RefSeq" id="WP_169235310.1">
    <property type="nucleotide sequence ID" value="NZ_JABBGI010000016.1"/>
</dbReference>